<evidence type="ECO:0000259" key="3">
    <source>
        <dbReference type="PROSITE" id="PS50208"/>
    </source>
</evidence>
<feature type="domain" description="Caspase family p20" evidence="3">
    <location>
        <begin position="1"/>
        <end position="123"/>
    </location>
</feature>
<reference evidence="4 5" key="1">
    <citation type="submission" date="2018-10" db="EMBL/GenBank/DDBJ databases">
        <authorList>
            <person name="Perry B.J."/>
            <person name="Sullivan J.T."/>
            <person name="Murphy R.J.T."/>
            <person name="Ramsay J.P."/>
            <person name="Ronson C.W."/>
        </authorList>
    </citation>
    <scope>NUCLEOTIDE SEQUENCE [LARGE SCALE GENOMIC DNA]</scope>
    <source>
        <strain evidence="4 5">R88b</strain>
    </source>
</reference>
<dbReference type="PROSITE" id="PS50005">
    <property type="entry name" value="TPR"/>
    <property type="match status" value="1"/>
</dbReference>
<evidence type="ECO:0000256" key="1">
    <source>
        <dbReference type="ARBA" id="ARBA00010134"/>
    </source>
</evidence>
<evidence type="ECO:0000313" key="4">
    <source>
        <dbReference type="EMBL" id="QKD06047.1"/>
    </source>
</evidence>
<feature type="repeat" description="TPR" evidence="2">
    <location>
        <begin position="507"/>
        <end position="540"/>
    </location>
</feature>
<proteinExistence type="inferred from homology"/>
<accession>A0A6M7WV65</accession>
<dbReference type="PANTHER" id="PTHR22576:SF37">
    <property type="entry name" value="MUCOSA-ASSOCIATED LYMPHOID TISSUE LYMPHOMA TRANSLOCATION PROTEIN 1"/>
    <property type="match status" value="1"/>
</dbReference>
<name>A0A6M7WV65_RHILI</name>
<evidence type="ECO:0000256" key="2">
    <source>
        <dbReference type="PROSITE-ProRule" id="PRU00339"/>
    </source>
</evidence>
<comment type="similarity">
    <text evidence="1">Belongs to the peptidase C14A family.</text>
</comment>
<dbReference type="InterPro" id="IPR029030">
    <property type="entry name" value="Caspase-like_dom_sf"/>
</dbReference>
<dbReference type="PANTHER" id="PTHR22576">
    <property type="entry name" value="MUCOSA ASSOCIATED LYMPHOID TISSUE LYMPHOMA TRANSLOCATION PROTEIN 1/PARACASPASE"/>
    <property type="match status" value="1"/>
</dbReference>
<dbReference type="SMART" id="SM00028">
    <property type="entry name" value="TPR"/>
    <property type="match status" value="7"/>
</dbReference>
<dbReference type="Gene3D" id="1.25.40.10">
    <property type="entry name" value="Tetratricopeptide repeat domain"/>
    <property type="match status" value="4"/>
</dbReference>
<gene>
    <name evidence="4" type="ORF">EB235_01740</name>
</gene>
<dbReference type="InterPro" id="IPR011600">
    <property type="entry name" value="Pept_C14_caspase"/>
</dbReference>
<dbReference type="AlphaFoldDB" id="A0A6M7WV65"/>
<dbReference type="SUPFAM" id="SSF48452">
    <property type="entry name" value="TPR-like"/>
    <property type="match status" value="2"/>
</dbReference>
<evidence type="ECO:0000313" key="5">
    <source>
        <dbReference type="Proteomes" id="UP000503017"/>
    </source>
</evidence>
<dbReference type="SUPFAM" id="SSF52129">
    <property type="entry name" value="Caspase-like"/>
    <property type="match status" value="1"/>
</dbReference>
<dbReference type="InterPro" id="IPR052039">
    <property type="entry name" value="Caspase-related_regulators"/>
</dbReference>
<dbReference type="InterPro" id="IPR019734">
    <property type="entry name" value="TPR_rpt"/>
</dbReference>
<organism evidence="4 5">
    <name type="scientific">Mesorhizobium loti R88b</name>
    <dbReference type="NCBI Taxonomy" id="935548"/>
    <lineage>
        <taxon>Bacteria</taxon>
        <taxon>Pseudomonadati</taxon>
        <taxon>Pseudomonadota</taxon>
        <taxon>Alphaproteobacteria</taxon>
        <taxon>Hyphomicrobiales</taxon>
        <taxon>Phyllobacteriaceae</taxon>
        <taxon>Mesorhizobium</taxon>
    </lineage>
</organism>
<dbReference type="GO" id="GO:0004197">
    <property type="term" value="F:cysteine-type endopeptidase activity"/>
    <property type="evidence" value="ECO:0007669"/>
    <property type="project" value="InterPro"/>
</dbReference>
<dbReference type="PROSITE" id="PS50208">
    <property type="entry name" value="CASPASE_P20"/>
    <property type="match status" value="1"/>
</dbReference>
<dbReference type="GO" id="GO:0006508">
    <property type="term" value="P:proteolysis"/>
    <property type="evidence" value="ECO:0007669"/>
    <property type="project" value="InterPro"/>
</dbReference>
<dbReference type="EMBL" id="CP033367">
    <property type="protein sequence ID" value="QKD06047.1"/>
    <property type="molecule type" value="Genomic_DNA"/>
</dbReference>
<dbReference type="InterPro" id="IPR015917">
    <property type="entry name" value="Pept_C14A"/>
</dbReference>
<protein>
    <submittedName>
        <fullName evidence="4">Tetratricopeptide repeat protein</fullName>
    </submittedName>
</protein>
<keyword evidence="2" id="KW-0802">TPR repeat</keyword>
<dbReference type="Gene3D" id="3.40.50.1460">
    <property type="match status" value="1"/>
</dbReference>
<dbReference type="Pfam" id="PF13374">
    <property type="entry name" value="TPR_10"/>
    <property type="match status" value="1"/>
</dbReference>
<dbReference type="InterPro" id="IPR001309">
    <property type="entry name" value="Pept_C14_p20"/>
</dbReference>
<dbReference type="Pfam" id="PF00656">
    <property type="entry name" value="Peptidase_C14"/>
    <property type="match status" value="1"/>
</dbReference>
<sequence>MAEDDYRLVRPLANPLHDGEAMQAALKALGFEVVLETNRDLRRMRRALDDFREDAKGADVALVYFSGHGVEISGDNRLLPVDADASSLDALDKTSLPLEEVRAAVAATAKVGLIVLDACRSDPFSGSGGDGRGATSLAKDVADKVKPGLGRIGRAENILFAFSAAPGETAADGTGQNSPFTTALTKYLGTDGLEIRSVLTLVQQEVYDLSRGKQLPYVESGLPKLFFAAAAKQQLPERERLLLAMADVTPEMRGEVEQIASDADMPLAPLYGALLSENLAALGPEPRSTKLREAADAFVKVQREMTTLASGDPAVTQLRQEAERQLSLGAFDAARAKLADAAGIDKDSRQRLKANYVERTLSEAATHSLEGGAASALLRYQLAADGYEKATALYREVNGEDIPADDRLQQLLTLARLGDVYTTLGRLDDAARTYKEWNEGSARRAGTDLTNVLWLRDVSLSLDKMGDTAVAQGKLADGLADYQASAEMAEKVAAAAPSELEWQSDLSFAYDRIGYVMRSQGNLKDAMPYYQKALDISKRVAGLEPDNFAWQRRLGVAHDSIGDVLIMEGDYNGALDAFGSGFAIWRKLTELDPGNLSWQRDLCVSYTKIGDSLQILGEYKDAIVSYQAGLSVSSALASADPENLEGQRDIAILHDSIGDAQLNLRANAEALAAYNQANHIWEMLVKTDQSNTRWLRDLEINYSKLADAHLANGEPDAALSAYKSALDASLALTGNDASNSLWQRDLAINCGKIGDLLARTDNKDLATQFYQQSLDIAVRFSAIDPDNSMWLRDMVIDHFKMAEMGLDVRSNLTAALKIASDMQQAGILSPTDAWIPDELRKRLKQLDAPAK</sequence>
<dbReference type="Proteomes" id="UP000503017">
    <property type="component" value="Chromosome"/>
</dbReference>
<dbReference type="InterPro" id="IPR011990">
    <property type="entry name" value="TPR-like_helical_dom_sf"/>
</dbReference>
<dbReference type="SMART" id="SM00115">
    <property type="entry name" value="CASc"/>
    <property type="match status" value="1"/>
</dbReference>